<evidence type="ECO:0000313" key="1">
    <source>
        <dbReference type="EMBL" id="GAA4914696.1"/>
    </source>
</evidence>
<sequence>MMNDSHRQLLVIAPTCPPGVCGVSDHAFRTALALGKYYLDIKIGVQYFPADEIEVPLELSADNWETALNGSISSTYPTDVLLNYTPKSYSRFALPFKLLSALKKFKKASPANRLFVYFHETWDGGKNLKPHHKLLDAFTKYTVKVLSKQADGITVVTNEQKQKLESVLVNPKVHLSMVGANILPFDKEYGLKSARNPGEWIIFGLAHTRLWTLQQHLPLIKQLYQKGGISKLYAIGPKDNAYAEQELNLSNAEIGEGVLVQMGVLKPAEVSAMMLSAEAALVGQTADSLRKSGTFAALSAHAVPVVCEAPLTLDEPPGYALFRPQELMENYSLVGTAEGEKRRQLLHQWFWLTRSWEAIALDMYSWIKE</sequence>
<evidence type="ECO:0008006" key="3">
    <source>
        <dbReference type="Google" id="ProtNLM"/>
    </source>
</evidence>
<proteinExistence type="predicted"/>
<dbReference type="Proteomes" id="UP001501436">
    <property type="component" value="Unassembled WGS sequence"/>
</dbReference>
<name>A0ABP9G0Z7_9SPHI</name>
<gene>
    <name evidence="1" type="ORF">GCM10023313_17610</name>
</gene>
<evidence type="ECO:0000313" key="2">
    <source>
        <dbReference type="Proteomes" id="UP001501436"/>
    </source>
</evidence>
<keyword evidence="2" id="KW-1185">Reference proteome</keyword>
<organism evidence="1 2">
    <name type="scientific">Mucilaginibacter defluvii</name>
    <dbReference type="NCBI Taxonomy" id="1196019"/>
    <lineage>
        <taxon>Bacteria</taxon>
        <taxon>Pseudomonadati</taxon>
        <taxon>Bacteroidota</taxon>
        <taxon>Sphingobacteriia</taxon>
        <taxon>Sphingobacteriales</taxon>
        <taxon>Sphingobacteriaceae</taxon>
        <taxon>Mucilaginibacter</taxon>
    </lineage>
</organism>
<reference evidence="2" key="1">
    <citation type="journal article" date="2019" name="Int. J. Syst. Evol. Microbiol.">
        <title>The Global Catalogue of Microorganisms (GCM) 10K type strain sequencing project: providing services to taxonomists for standard genome sequencing and annotation.</title>
        <authorList>
            <consortium name="The Broad Institute Genomics Platform"/>
            <consortium name="The Broad Institute Genome Sequencing Center for Infectious Disease"/>
            <person name="Wu L."/>
            <person name="Ma J."/>
        </authorList>
    </citation>
    <scope>NUCLEOTIDE SEQUENCE [LARGE SCALE GENOMIC DNA]</scope>
    <source>
        <strain evidence="2">JCM 18283</strain>
    </source>
</reference>
<dbReference type="RefSeq" id="WP_345330767.1">
    <property type="nucleotide sequence ID" value="NZ_BAABJI010000002.1"/>
</dbReference>
<accession>A0ABP9G0Z7</accession>
<comment type="caution">
    <text evidence="1">The sequence shown here is derived from an EMBL/GenBank/DDBJ whole genome shotgun (WGS) entry which is preliminary data.</text>
</comment>
<protein>
    <recommendedName>
        <fullName evidence="3">Glycosyltransferase involved in cell wall biosynthesis</fullName>
    </recommendedName>
</protein>
<dbReference type="EMBL" id="BAABJI010000002">
    <property type="protein sequence ID" value="GAA4914696.1"/>
    <property type="molecule type" value="Genomic_DNA"/>
</dbReference>